<evidence type="ECO:0000313" key="8">
    <source>
        <dbReference type="Proteomes" id="UP000186684"/>
    </source>
</evidence>
<accession>A0A1N7PJE4</accession>
<evidence type="ECO:0000256" key="3">
    <source>
        <dbReference type="ARBA" id="ARBA00022679"/>
    </source>
</evidence>
<dbReference type="SUPFAM" id="SSF53383">
    <property type="entry name" value="PLP-dependent transferases"/>
    <property type="match status" value="1"/>
</dbReference>
<dbReference type="EMBL" id="FTOQ01000016">
    <property type="protein sequence ID" value="SIT10676.1"/>
    <property type="molecule type" value="Genomic_DNA"/>
</dbReference>
<keyword evidence="3 7" id="KW-0808">Transferase</keyword>
<comment type="cofactor">
    <cofactor evidence="1 5">
        <name>pyridoxal 5'-phosphate</name>
        <dbReference type="ChEBI" id="CHEBI:597326"/>
    </cofactor>
</comment>
<evidence type="ECO:0000313" key="7">
    <source>
        <dbReference type="EMBL" id="SIT10676.1"/>
    </source>
</evidence>
<dbReference type="InterPro" id="IPR001917">
    <property type="entry name" value="Aminotrans_II_pyridoxalP_BS"/>
</dbReference>
<dbReference type="Pfam" id="PF00155">
    <property type="entry name" value="Aminotran_1_2"/>
    <property type="match status" value="1"/>
</dbReference>
<dbReference type="PROSITE" id="PS00599">
    <property type="entry name" value="AA_TRANSFER_CLASS_2"/>
    <property type="match status" value="1"/>
</dbReference>
<keyword evidence="2 7" id="KW-0032">Aminotransferase</keyword>
<dbReference type="PANTHER" id="PTHR42885:SF2">
    <property type="entry name" value="HISTIDINOL-PHOSPHATE AMINOTRANSFERASE"/>
    <property type="match status" value="1"/>
</dbReference>
<reference evidence="8" key="1">
    <citation type="submission" date="2017-01" db="EMBL/GenBank/DDBJ databases">
        <authorList>
            <person name="Varghese N."/>
            <person name="Submissions S."/>
        </authorList>
    </citation>
    <scope>NUCLEOTIDE SEQUENCE [LARGE SCALE GENOMIC DNA]</scope>
    <source>
        <strain evidence="8">DSM 29430</strain>
    </source>
</reference>
<keyword evidence="4 5" id="KW-0663">Pyridoxal phosphate</keyword>
<dbReference type="InterPro" id="IPR015424">
    <property type="entry name" value="PyrdxlP-dep_Trfase"/>
</dbReference>
<gene>
    <name evidence="7" type="ORF">SAMN05421759_11648</name>
</gene>
<dbReference type="RefSeq" id="WP_076450196.1">
    <property type="nucleotide sequence ID" value="NZ_FTOQ01000016.1"/>
</dbReference>
<evidence type="ECO:0000259" key="6">
    <source>
        <dbReference type="Pfam" id="PF00155"/>
    </source>
</evidence>
<dbReference type="InterPro" id="IPR015421">
    <property type="entry name" value="PyrdxlP-dep_Trfase_major"/>
</dbReference>
<dbReference type="InterPro" id="IPR015422">
    <property type="entry name" value="PyrdxlP-dep_Trfase_small"/>
</dbReference>
<keyword evidence="8" id="KW-1185">Reference proteome</keyword>
<dbReference type="AlphaFoldDB" id="A0A1N7PJE4"/>
<organism evidence="7 8">
    <name type="scientific">Roseivivax lentus</name>
    <dbReference type="NCBI Taxonomy" id="633194"/>
    <lineage>
        <taxon>Bacteria</taxon>
        <taxon>Pseudomonadati</taxon>
        <taxon>Pseudomonadota</taxon>
        <taxon>Alphaproteobacteria</taxon>
        <taxon>Rhodobacterales</taxon>
        <taxon>Roseobacteraceae</taxon>
        <taxon>Roseivivax</taxon>
    </lineage>
</organism>
<dbReference type="NCBIfam" id="NF006014">
    <property type="entry name" value="PRK08153.1"/>
    <property type="match status" value="1"/>
</dbReference>
<dbReference type="InterPro" id="IPR004839">
    <property type="entry name" value="Aminotransferase_I/II_large"/>
</dbReference>
<comment type="similarity">
    <text evidence="5">Belongs to the class-II pyridoxal-phosphate-dependent aminotransferase family.</text>
</comment>
<dbReference type="OrthoDB" id="9809616at2"/>
<dbReference type="Gene3D" id="3.90.1150.10">
    <property type="entry name" value="Aspartate Aminotransferase, domain 1"/>
    <property type="match status" value="1"/>
</dbReference>
<dbReference type="Gene3D" id="3.40.640.10">
    <property type="entry name" value="Type I PLP-dependent aspartate aminotransferase-like (Major domain)"/>
    <property type="match status" value="1"/>
</dbReference>
<evidence type="ECO:0000256" key="5">
    <source>
        <dbReference type="RuleBase" id="RU003693"/>
    </source>
</evidence>
<evidence type="ECO:0000256" key="2">
    <source>
        <dbReference type="ARBA" id="ARBA00022576"/>
    </source>
</evidence>
<dbReference type="GO" id="GO:0008483">
    <property type="term" value="F:transaminase activity"/>
    <property type="evidence" value="ECO:0007669"/>
    <property type="project" value="UniProtKB-KW"/>
</dbReference>
<evidence type="ECO:0000256" key="4">
    <source>
        <dbReference type="ARBA" id="ARBA00022898"/>
    </source>
</evidence>
<name>A0A1N7PJE4_9RHOB</name>
<protein>
    <submittedName>
        <fullName evidence="7">Histidinol-phosphate aminotransferase</fullName>
    </submittedName>
</protein>
<proteinExistence type="inferred from homology"/>
<dbReference type="CDD" id="cd00609">
    <property type="entry name" value="AAT_like"/>
    <property type="match status" value="1"/>
</dbReference>
<dbReference type="GO" id="GO:0030170">
    <property type="term" value="F:pyridoxal phosphate binding"/>
    <property type="evidence" value="ECO:0007669"/>
    <property type="project" value="InterPro"/>
</dbReference>
<evidence type="ECO:0000256" key="1">
    <source>
        <dbReference type="ARBA" id="ARBA00001933"/>
    </source>
</evidence>
<dbReference type="PANTHER" id="PTHR42885">
    <property type="entry name" value="HISTIDINOL-PHOSPHATE AMINOTRANSFERASE-RELATED"/>
    <property type="match status" value="1"/>
</dbReference>
<feature type="domain" description="Aminotransferase class I/classII large" evidence="6">
    <location>
        <begin position="37"/>
        <end position="355"/>
    </location>
</feature>
<dbReference type="Proteomes" id="UP000186684">
    <property type="component" value="Unassembled WGS sequence"/>
</dbReference>
<dbReference type="STRING" id="633194.SAMN05421759_11648"/>
<sequence length="372" mass="39834">MTGPRYTRLAETLPSDVPFVGPEVQERRMGRPFRARLGANESVFGPSPKAIEALHAAAPDVWMYADATSHALKQALAAEMGARPENIVIGGGIDGLLGNLVRLLVEPGDPVVTSKGAYPTFNYHVTGFGGMLHKVPFRDDREDLPALIDRARETRAKLIYLSNPDNPMGSWYAGREIEAALDTLPEGTLLLLDEAYIEFAPEGTAPRIDPDDPRVIRMRTFSKARGMAGLRVGYATGAPALIRAFDKVRDHFGMTRPAQAAALAALQDAGWLAQVQDAVAASRDRIGRIGRAHGLTPLPSATNFVALDCGGDGAHAKAVLDALVARGVFVRMPFEAPQNRCIRVSCGRPADLDVFEEVLPLALADVKAAAAG</sequence>